<dbReference type="Gene3D" id="2.120.10.30">
    <property type="entry name" value="TolB, C-terminal domain"/>
    <property type="match status" value="2"/>
</dbReference>
<name>A0A0L8L909_9ACTN</name>
<comment type="similarity">
    <text evidence="1">Belongs to the TolB family.</text>
</comment>
<dbReference type="STRING" id="67356.AQJ84_30080"/>
<feature type="signal peptide" evidence="2">
    <location>
        <begin position="1"/>
        <end position="30"/>
    </location>
</feature>
<protein>
    <recommendedName>
        <fullName evidence="5">WD40 repeat protein</fullName>
    </recommendedName>
</protein>
<gene>
    <name evidence="3" type="ORF">ADK37_17765</name>
</gene>
<reference evidence="4" key="1">
    <citation type="submission" date="2015-07" db="EMBL/GenBank/DDBJ databases">
        <authorList>
            <person name="Ju K.-S."/>
            <person name="Doroghazi J.R."/>
            <person name="Metcalf W.W."/>
        </authorList>
    </citation>
    <scope>NUCLEOTIDE SEQUENCE [LARGE SCALE GENOMIC DNA]</scope>
    <source>
        <strain evidence="4">NRRL 2290</strain>
    </source>
</reference>
<evidence type="ECO:0000313" key="4">
    <source>
        <dbReference type="Proteomes" id="UP000037251"/>
    </source>
</evidence>
<keyword evidence="4" id="KW-1185">Reference proteome</keyword>
<dbReference type="InterPro" id="IPR011659">
    <property type="entry name" value="WD40"/>
</dbReference>
<evidence type="ECO:0008006" key="5">
    <source>
        <dbReference type="Google" id="ProtNLM"/>
    </source>
</evidence>
<evidence type="ECO:0000256" key="2">
    <source>
        <dbReference type="SAM" id="SignalP"/>
    </source>
</evidence>
<dbReference type="AlphaFoldDB" id="A0A0L8L909"/>
<sequence length="699" mass="72565">MSNVVRVSRGSLGAVLLLALAGAAVPSAAAAPHAPHAHAPHTPRVERVSTAADGNQADGPSDGAAISADGRSVAFTSRAASLGCAQFTCLRVKDLATGGLTAIDLGPGYTYGSPTMSADGRFVGFSAGTRFAAPYVHDRVTGRSERLWPQDPPGSAELGGMQAISPDGTHVVYTVGNRNGPQGTRLLYVRDTATGTDELVSPAEEGAKRGASVSGDGRRVAYQVAGSEDDPNDVFVKDRATGERTQADAGLGQGSLVRITEDGHRVLFEAEGRLYAYDLRTGDRRPVAEGSVSAVTADGRYAVVAGEDGRRVRDLRTGARGAVLPSDAQIMPDALAAKGRAVAFGSRASHLVPGDTNGEADVFVFSGGLRAHPAPMPSVTERVSLTATGQQRPGASYEPVMGEDKVVAFTSRGSVDPQDTDVFVHAAGGIAQVDSTAQGPSHEGTPCSSGRMVGYVAPSGTDGGPEIHIRNRSVGKLTTLGSYQGVRFTWTGQPGVDPSCQWITYAATLPATDADPSPQPRVYRFKFNGGTTDVVSEPSGRAAGNPSINHDGRYVAFEQGGDVYVRDLDTGDLEKAGDRSSAPSISADGRRVAFQRGGEVHVRDLDTGTTTRIRGAQPSLAGNGAFVAYTARGAVHLTELATGKRQLISVDRWGGRNDLPARHPSVNADGTVVAFESASPDLVEGDTNGVADVFLRTVQ</sequence>
<dbReference type="Pfam" id="PF07676">
    <property type="entry name" value="PD40"/>
    <property type="match status" value="2"/>
</dbReference>
<dbReference type="EMBL" id="LGUS01000162">
    <property type="protein sequence ID" value="KOG34668.1"/>
    <property type="molecule type" value="Genomic_DNA"/>
</dbReference>
<evidence type="ECO:0000313" key="3">
    <source>
        <dbReference type="EMBL" id="KOG34668.1"/>
    </source>
</evidence>
<dbReference type="Proteomes" id="UP000037251">
    <property type="component" value="Unassembled WGS sequence"/>
</dbReference>
<comment type="caution">
    <text evidence="3">The sequence shown here is derived from an EMBL/GenBank/DDBJ whole genome shotgun (WGS) entry which is preliminary data.</text>
</comment>
<dbReference type="PANTHER" id="PTHR36842:SF1">
    <property type="entry name" value="PROTEIN TOLB"/>
    <property type="match status" value="1"/>
</dbReference>
<dbReference type="PATRIC" id="fig|67356.5.peg.3781"/>
<keyword evidence="2" id="KW-0732">Signal</keyword>
<dbReference type="SUPFAM" id="SSF82171">
    <property type="entry name" value="DPP6 N-terminal domain-like"/>
    <property type="match status" value="2"/>
</dbReference>
<evidence type="ECO:0000256" key="1">
    <source>
        <dbReference type="ARBA" id="ARBA00009820"/>
    </source>
</evidence>
<dbReference type="eggNOG" id="COG0823">
    <property type="taxonomic scope" value="Bacteria"/>
</dbReference>
<accession>A0A0L8L909</accession>
<proteinExistence type="inferred from homology"/>
<dbReference type="PANTHER" id="PTHR36842">
    <property type="entry name" value="PROTEIN TOLB HOMOLOG"/>
    <property type="match status" value="1"/>
</dbReference>
<dbReference type="InterPro" id="IPR011042">
    <property type="entry name" value="6-blade_b-propeller_TolB-like"/>
</dbReference>
<feature type="chain" id="PRO_5005585998" description="WD40 repeat protein" evidence="2">
    <location>
        <begin position="31"/>
        <end position="699"/>
    </location>
</feature>
<organism evidence="3 4">
    <name type="scientific">Streptomyces resistomycificus</name>
    <dbReference type="NCBI Taxonomy" id="67356"/>
    <lineage>
        <taxon>Bacteria</taxon>
        <taxon>Bacillati</taxon>
        <taxon>Actinomycetota</taxon>
        <taxon>Actinomycetes</taxon>
        <taxon>Kitasatosporales</taxon>
        <taxon>Streptomycetaceae</taxon>
        <taxon>Streptomyces</taxon>
        <taxon>Streptomyces aurantiacus group</taxon>
    </lineage>
</organism>